<protein>
    <recommendedName>
        <fullName evidence="5">Alginate export domain-containing protein</fullName>
    </recommendedName>
</protein>
<feature type="chain" id="PRO_5003629409" description="Alginate export domain-containing protein" evidence="2">
    <location>
        <begin position="30"/>
        <end position="552"/>
    </location>
</feature>
<evidence type="ECO:0000256" key="1">
    <source>
        <dbReference type="SAM" id="MobiDB-lite"/>
    </source>
</evidence>
<feature type="signal peptide" evidence="2">
    <location>
        <begin position="1"/>
        <end position="29"/>
    </location>
</feature>
<organism evidence="3 4">
    <name type="scientific">Leptospirillum ferrooxidans (strain C2-3)</name>
    <dbReference type="NCBI Taxonomy" id="1162668"/>
    <lineage>
        <taxon>Bacteria</taxon>
        <taxon>Pseudomonadati</taxon>
        <taxon>Nitrospirota</taxon>
        <taxon>Nitrospiria</taxon>
        <taxon>Nitrospirales</taxon>
        <taxon>Nitrospiraceae</taxon>
        <taxon>Leptospirillum</taxon>
    </lineage>
</organism>
<proteinExistence type="predicted"/>
<keyword evidence="2" id="KW-0732">Signal</keyword>
<feature type="region of interest" description="Disordered" evidence="1">
    <location>
        <begin position="38"/>
        <end position="67"/>
    </location>
</feature>
<dbReference type="SUPFAM" id="SSF56935">
    <property type="entry name" value="Porins"/>
    <property type="match status" value="1"/>
</dbReference>
<dbReference type="RefSeq" id="WP_014450215.1">
    <property type="nucleotide sequence ID" value="NC_017094.1"/>
</dbReference>
<evidence type="ECO:0000256" key="2">
    <source>
        <dbReference type="SAM" id="SignalP"/>
    </source>
</evidence>
<dbReference type="OrthoDB" id="9811085at2"/>
<dbReference type="PATRIC" id="fig|1162668.3.peg.2435"/>
<dbReference type="Proteomes" id="UP000007382">
    <property type="component" value="Chromosome"/>
</dbReference>
<dbReference type="HOGENOM" id="CLU_042665_0_0_0"/>
<keyword evidence="4" id="KW-1185">Reference proteome</keyword>
<reference evidence="3 4" key="1">
    <citation type="journal article" date="2012" name="J. Bacteriol.">
        <title>Complete Genome Sequence of Leptospirillum ferrooxidans Strain C2-3, Isolated from a Fresh Volcanic Ash Deposit on the Island of Miyake, Japan.</title>
        <authorList>
            <person name="Fujimura R."/>
            <person name="Sato Y."/>
            <person name="Nishizawa T."/>
            <person name="Oshima K."/>
            <person name="Kim S.-W."/>
            <person name="Hattori M."/>
            <person name="Kamijo T."/>
            <person name="Ohta H."/>
        </authorList>
    </citation>
    <scope>NUCLEOTIDE SEQUENCE [LARGE SCALE GENOMIC DNA]</scope>
    <source>
        <strain evidence="3 4">C2-3</strain>
    </source>
</reference>
<name>I0IR32_LEPFC</name>
<evidence type="ECO:0008006" key="5">
    <source>
        <dbReference type="Google" id="ProtNLM"/>
    </source>
</evidence>
<gene>
    <name evidence="3" type="ordered locus">LFE_2057</name>
</gene>
<evidence type="ECO:0000313" key="4">
    <source>
        <dbReference type="Proteomes" id="UP000007382"/>
    </source>
</evidence>
<evidence type="ECO:0000313" key="3">
    <source>
        <dbReference type="EMBL" id="BAM07731.1"/>
    </source>
</evidence>
<dbReference type="AlphaFoldDB" id="I0IR32"/>
<dbReference type="EMBL" id="AP012342">
    <property type="protein sequence ID" value="BAM07731.1"/>
    <property type="molecule type" value="Genomic_DNA"/>
</dbReference>
<sequence length="552" mass="59516">MRKTRHVAIGLSVLAAGVLALATQKPVWAASLDNPTQVADNLTPDSPYSKPQPVTQAPPVDPDRLNSEIHNSFQNLIPDAPPPGYTSMVGKWQTMMYGFVQFDTVYDSSNSFNNWPFNAGAANASTVQGGRTSTGQLSSLGATVDHNAMGFDVNNSRIGFALSSPVYNGYKIRALLEMDFLANPGESQYGGSISQAAGSAGSGPGYLTNPIFRIRHFFMDITTPDFGNFLLGQYWSLFGWQPYNIYNSVQIAPGPGTLYGRFPQARWYKIIHLTDDSHIEVAGSVQMPPAETSGVPTFVEGIKYADTGWMGEGMIGDTGKGQFPLAIGFSDIQTNYDGYLGNPGTTTNSSTKQVNAANPAGQGFNSFTSAYAIDLWLPIIPVKDGKPGNNLTLTAEYSYGQGDAWQFPNLNYGTSGGLNQGSAAVYPGGTFFINGNAFVPLDTRSFNVDLQYYFPDDAHTSIAVGLAQTDATNLQSIANTVGAYNTGGAGSTNGLFKYSAAWTANTFAFVDLWHDFTPAVRAGLEYGQFDTLYTTGMNAIDNRVMMSWFYFF</sequence>
<reference evidence="4" key="2">
    <citation type="submission" date="2012-03" db="EMBL/GenBank/DDBJ databases">
        <title>The complete genome sequence of the pioneer microbe on fresh volcanic deposit, Leptospirillum ferrooxidans strain C2-3.</title>
        <authorList>
            <person name="Fujimura R."/>
            <person name="Sato Y."/>
            <person name="Nishizawa T."/>
            <person name="Nanba K."/>
            <person name="Oshima K."/>
            <person name="Hattori M."/>
            <person name="Kamijo T."/>
            <person name="Ohta H."/>
        </authorList>
    </citation>
    <scope>NUCLEOTIDE SEQUENCE [LARGE SCALE GENOMIC DNA]</scope>
    <source>
        <strain evidence="4">C2-3</strain>
    </source>
</reference>
<dbReference type="KEGG" id="lfc:LFE_2057"/>
<accession>I0IR32</accession>